<evidence type="ECO:0000313" key="4">
    <source>
        <dbReference type="Proteomes" id="UP001219568"/>
    </source>
</evidence>
<comment type="caution">
    <text evidence="3">The sequence shown here is derived from an EMBL/GenBank/DDBJ whole genome shotgun (WGS) entry which is preliminary data.</text>
</comment>
<organism evidence="3 4">
    <name type="scientific">Penicillium canescens</name>
    <dbReference type="NCBI Taxonomy" id="5083"/>
    <lineage>
        <taxon>Eukaryota</taxon>
        <taxon>Fungi</taxon>
        <taxon>Dikarya</taxon>
        <taxon>Ascomycota</taxon>
        <taxon>Pezizomycotina</taxon>
        <taxon>Eurotiomycetes</taxon>
        <taxon>Eurotiomycetidae</taxon>
        <taxon>Eurotiales</taxon>
        <taxon>Aspergillaceae</taxon>
        <taxon>Penicillium</taxon>
    </lineage>
</organism>
<protein>
    <recommendedName>
        <fullName evidence="2">DUF7703 domain-containing protein</fullName>
    </recommendedName>
</protein>
<dbReference type="InterPro" id="IPR056120">
    <property type="entry name" value="DUF7703"/>
</dbReference>
<dbReference type="AlphaFoldDB" id="A0AAD6IBT1"/>
<feature type="transmembrane region" description="Helical" evidence="1">
    <location>
        <begin position="69"/>
        <end position="86"/>
    </location>
</feature>
<name>A0AAD6IBT1_PENCN</name>
<proteinExistence type="predicted"/>
<evidence type="ECO:0000259" key="2">
    <source>
        <dbReference type="Pfam" id="PF24802"/>
    </source>
</evidence>
<dbReference type="Pfam" id="PF24802">
    <property type="entry name" value="DUF7703"/>
    <property type="match status" value="1"/>
</dbReference>
<gene>
    <name evidence="3" type="ORF">N7460_007286</name>
</gene>
<dbReference type="EMBL" id="JAQJZL010000006">
    <property type="protein sequence ID" value="KAJ6039254.1"/>
    <property type="molecule type" value="Genomic_DNA"/>
</dbReference>
<evidence type="ECO:0000256" key="1">
    <source>
        <dbReference type="SAM" id="Phobius"/>
    </source>
</evidence>
<keyword evidence="4" id="KW-1185">Reference proteome</keyword>
<sequence length="279" mass="32093">MSLCPAWVPAAERRHQNQRDCIRSDCLIQWSGAFYHHFAHLQTLPQSLLLDTPTLEHRWHDSDDDRGRWAFLVLGLSAVPYLRAHLVCRNRKVILFIRNLIIVTTVLIVPPVIIPDSGSVYTTAVSWTTAFKIIDRLQLRLVSVQESFVSSFYIIQTTKIIRVYPKNKQGTKIFFEPLTVNANCILTDITLVVFQYLDFYFAQILVKPFVYSVKLEPISSGEEESFRFFFVKMALRVLESIVAFNAWKAELEGRSKRLTALAGKLTLRMTPNGKKQVKT</sequence>
<evidence type="ECO:0000313" key="3">
    <source>
        <dbReference type="EMBL" id="KAJ6039254.1"/>
    </source>
</evidence>
<dbReference type="PANTHER" id="PTHR37013">
    <property type="entry name" value="INTEGRAL MEMBRANE PROTEIN (AFU_ORTHOLOGUE AFUA_1G05950)-RELATED"/>
    <property type="match status" value="1"/>
</dbReference>
<keyword evidence="1" id="KW-1133">Transmembrane helix</keyword>
<accession>A0AAD6IBT1</accession>
<reference evidence="3" key="1">
    <citation type="journal article" date="2023" name="IMA Fungus">
        <title>Comparative genomic study of the Penicillium genus elucidates a diverse pangenome and 15 lateral gene transfer events.</title>
        <authorList>
            <person name="Petersen C."/>
            <person name="Sorensen T."/>
            <person name="Nielsen M.R."/>
            <person name="Sondergaard T.E."/>
            <person name="Sorensen J.L."/>
            <person name="Fitzpatrick D.A."/>
            <person name="Frisvad J.C."/>
            <person name="Nielsen K.L."/>
        </authorList>
    </citation>
    <scope>NUCLEOTIDE SEQUENCE</scope>
    <source>
        <strain evidence="3">IBT 15450</strain>
    </source>
</reference>
<feature type="transmembrane region" description="Helical" evidence="1">
    <location>
        <begin position="93"/>
        <end position="113"/>
    </location>
</feature>
<reference evidence="3" key="2">
    <citation type="submission" date="2023-01" db="EMBL/GenBank/DDBJ databases">
        <authorList>
            <person name="Petersen C."/>
        </authorList>
    </citation>
    <scope>NUCLEOTIDE SEQUENCE</scope>
    <source>
        <strain evidence="3">IBT 15450</strain>
    </source>
</reference>
<dbReference type="Proteomes" id="UP001219568">
    <property type="component" value="Unassembled WGS sequence"/>
</dbReference>
<keyword evidence="1" id="KW-0472">Membrane</keyword>
<keyword evidence="1" id="KW-0812">Transmembrane</keyword>
<feature type="domain" description="DUF7703" evidence="2">
    <location>
        <begin position="69"/>
        <end position="216"/>
    </location>
</feature>
<dbReference type="PANTHER" id="PTHR37013:SF5">
    <property type="entry name" value="INTEGRAL MEMBRANE PROTEIN"/>
    <property type="match status" value="1"/>
</dbReference>